<name>A0A918U7N4_9ACTN</name>
<feature type="transmembrane region" description="Helical" evidence="2">
    <location>
        <begin position="383"/>
        <end position="406"/>
    </location>
</feature>
<reference evidence="3" key="2">
    <citation type="submission" date="2020-09" db="EMBL/GenBank/DDBJ databases">
        <authorList>
            <person name="Sun Q."/>
            <person name="Ohkuma M."/>
        </authorList>
    </citation>
    <scope>NUCLEOTIDE SEQUENCE</scope>
    <source>
        <strain evidence="3">JCM 4790</strain>
    </source>
</reference>
<gene>
    <name evidence="3" type="ORF">GCM10010358_69610</name>
</gene>
<dbReference type="EMBL" id="BMVU01000058">
    <property type="protein sequence ID" value="GGY06333.1"/>
    <property type="molecule type" value="Genomic_DNA"/>
</dbReference>
<feature type="transmembrane region" description="Helical" evidence="2">
    <location>
        <begin position="329"/>
        <end position="346"/>
    </location>
</feature>
<reference evidence="3" key="1">
    <citation type="journal article" date="2014" name="Int. J. Syst. Evol. Microbiol.">
        <title>Complete genome sequence of Corynebacterium casei LMG S-19264T (=DSM 44701T), isolated from a smear-ripened cheese.</title>
        <authorList>
            <consortium name="US DOE Joint Genome Institute (JGI-PGF)"/>
            <person name="Walter F."/>
            <person name="Albersmeier A."/>
            <person name="Kalinowski J."/>
            <person name="Ruckert C."/>
        </authorList>
    </citation>
    <scope>NUCLEOTIDE SEQUENCE</scope>
    <source>
        <strain evidence="3">JCM 4790</strain>
    </source>
</reference>
<dbReference type="Proteomes" id="UP000619244">
    <property type="component" value="Unassembled WGS sequence"/>
</dbReference>
<feature type="transmembrane region" description="Helical" evidence="2">
    <location>
        <begin position="265"/>
        <end position="285"/>
    </location>
</feature>
<feature type="transmembrane region" description="Helical" evidence="2">
    <location>
        <begin position="352"/>
        <end position="371"/>
    </location>
</feature>
<feature type="compositionally biased region" description="Low complexity" evidence="1">
    <location>
        <begin position="27"/>
        <end position="40"/>
    </location>
</feature>
<organism evidence="3 4">
    <name type="scientific">Streptomyces minutiscleroticus</name>
    <dbReference type="NCBI Taxonomy" id="68238"/>
    <lineage>
        <taxon>Bacteria</taxon>
        <taxon>Bacillati</taxon>
        <taxon>Actinomycetota</taxon>
        <taxon>Actinomycetes</taxon>
        <taxon>Kitasatosporales</taxon>
        <taxon>Streptomycetaceae</taxon>
        <taxon>Streptomyces</taxon>
    </lineage>
</organism>
<feature type="transmembrane region" description="Helical" evidence="2">
    <location>
        <begin position="153"/>
        <end position="172"/>
    </location>
</feature>
<dbReference type="AlphaFoldDB" id="A0A918U7N4"/>
<comment type="caution">
    <text evidence="3">The sequence shown here is derived from an EMBL/GenBank/DDBJ whole genome shotgun (WGS) entry which is preliminary data.</text>
</comment>
<feature type="transmembrane region" description="Helical" evidence="2">
    <location>
        <begin position="184"/>
        <end position="207"/>
    </location>
</feature>
<evidence type="ECO:0008006" key="5">
    <source>
        <dbReference type="Google" id="ProtNLM"/>
    </source>
</evidence>
<keyword evidence="2" id="KW-1133">Transmembrane helix</keyword>
<evidence type="ECO:0000256" key="1">
    <source>
        <dbReference type="SAM" id="MobiDB-lite"/>
    </source>
</evidence>
<evidence type="ECO:0000256" key="2">
    <source>
        <dbReference type="SAM" id="Phobius"/>
    </source>
</evidence>
<feature type="transmembrane region" description="Helical" evidence="2">
    <location>
        <begin position="125"/>
        <end position="147"/>
    </location>
</feature>
<evidence type="ECO:0000313" key="3">
    <source>
        <dbReference type="EMBL" id="GGY06333.1"/>
    </source>
</evidence>
<keyword evidence="2" id="KW-0472">Membrane</keyword>
<accession>A0A918U7N4</accession>
<protein>
    <recommendedName>
        <fullName evidence="5">Integral membrane protein</fullName>
    </recommendedName>
</protein>
<sequence length="544" mass="57524">MTVKPTKAVRTPDAPPAGAGRERPRTPRAAGTAPAPAAGTGASGHGPALLAALPWTAVALLAVLLLAVVARLPWAGDLGMHAATVLRLREDLVHPGNPLVDAATPSPYYSPWTVLLGGLARISGLSVFVVLRGAALVALTLLATGIVRYVRTLGGRRAAPALAVLCVLFLWGTERFMWSGFPGLHSLALGAAYPSALALGLAFHFWALLTRALRGPAGWPAFCGLGAMWAVILLCHQFSGVVASLGALAAVLGARGLPRAVRPRLAAALLLGLAVLALWPYYDFFALFGADSLDAIHRPLYREPLAHYGLALLGVAALAVRLRRDRRDPLVLFFALGALLYAAGRATGHYSWGRALPAALIPAQLAAALAVTGDGRAAVRRTFGVLLVPALLAGFCAQSGALGYVIRPQALPAPLADHYRKPWTGYHWTTPWVRYGDVVMAERFPARQIPAYGPYTVAPGYPDFFLPDEDRREAAVRGFYAAGTSAGERARTLRRYGVRWVVAPRARAAEITRGLTNLRERAAGPGGGQVLYEVVDGGGRRGPR</sequence>
<feature type="region of interest" description="Disordered" evidence="1">
    <location>
        <begin position="1"/>
        <end position="40"/>
    </location>
</feature>
<feature type="transmembrane region" description="Helical" evidence="2">
    <location>
        <begin position="48"/>
        <end position="70"/>
    </location>
</feature>
<proteinExistence type="predicted"/>
<feature type="transmembrane region" description="Helical" evidence="2">
    <location>
        <begin position="227"/>
        <end position="253"/>
    </location>
</feature>
<keyword evidence="4" id="KW-1185">Reference proteome</keyword>
<feature type="transmembrane region" description="Helical" evidence="2">
    <location>
        <begin position="305"/>
        <end position="322"/>
    </location>
</feature>
<evidence type="ECO:0000313" key="4">
    <source>
        <dbReference type="Proteomes" id="UP000619244"/>
    </source>
</evidence>
<keyword evidence="2" id="KW-0812">Transmembrane</keyword>